<dbReference type="PROSITE" id="PS00107">
    <property type="entry name" value="PROTEIN_KINASE_ATP"/>
    <property type="match status" value="1"/>
</dbReference>
<dbReference type="Pfam" id="PF02342">
    <property type="entry name" value="TerD"/>
    <property type="match status" value="1"/>
</dbReference>
<dbReference type="InterPro" id="IPR000719">
    <property type="entry name" value="Prot_kinase_dom"/>
</dbReference>
<feature type="domain" description="Protein kinase" evidence="11">
    <location>
        <begin position="10"/>
        <end position="282"/>
    </location>
</feature>
<dbReference type="FunFam" id="1.10.510.10:FF:000021">
    <property type="entry name" value="Serine/threonine protein kinase"/>
    <property type="match status" value="1"/>
</dbReference>
<dbReference type="EMBL" id="JAAVJD010000147">
    <property type="protein sequence ID" value="NJQ07301.1"/>
    <property type="molecule type" value="Genomic_DNA"/>
</dbReference>
<organism evidence="12 13">
    <name type="scientific">Streptomyces lonarensis</name>
    <dbReference type="NCBI Taxonomy" id="700599"/>
    <lineage>
        <taxon>Bacteria</taxon>
        <taxon>Bacillati</taxon>
        <taxon>Actinomycetota</taxon>
        <taxon>Actinomycetes</taxon>
        <taxon>Kitasatosporales</taxon>
        <taxon>Streptomycetaceae</taxon>
        <taxon>Streptomyces</taxon>
    </lineage>
</organism>
<reference evidence="12 13" key="1">
    <citation type="submission" date="2020-03" db="EMBL/GenBank/DDBJ databases">
        <title>Draft genome of Streptomyces sp. ventii, isolated from the Axial Seamount in the Pacific Ocean, and resequencing of the two type strains Streptomyces lonarensis strain NCL 716 and Streptomyces bohaiensis strain 11A07.</title>
        <authorList>
            <person name="Loughran R.M."/>
            <person name="Pfannmuller K.M."/>
            <person name="Wasson B.J."/>
            <person name="Deadmond M.C."/>
            <person name="Paddock B.E."/>
            <person name="Koyack M.J."/>
            <person name="Gallegos D.A."/>
            <person name="Mitchell E.A."/>
            <person name="Ushijima B."/>
            <person name="Saw J.H."/>
            <person name="Mcphail K.L."/>
            <person name="Videau P."/>
        </authorList>
    </citation>
    <scope>NUCLEOTIDE SEQUENCE [LARGE SCALE GENOMIC DNA]</scope>
    <source>
        <strain evidence="12 13">NCL716</strain>
    </source>
</reference>
<dbReference type="PANTHER" id="PTHR43289">
    <property type="entry name" value="MITOGEN-ACTIVATED PROTEIN KINASE KINASE KINASE 20-RELATED"/>
    <property type="match status" value="1"/>
</dbReference>
<evidence type="ECO:0000256" key="5">
    <source>
        <dbReference type="ARBA" id="ARBA00022777"/>
    </source>
</evidence>
<dbReference type="InterPro" id="IPR011009">
    <property type="entry name" value="Kinase-like_dom_sf"/>
</dbReference>
<dbReference type="SMART" id="SM00220">
    <property type="entry name" value="S_TKc"/>
    <property type="match status" value="1"/>
</dbReference>
<dbReference type="GO" id="GO:0005524">
    <property type="term" value="F:ATP binding"/>
    <property type="evidence" value="ECO:0007669"/>
    <property type="project" value="UniProtKB-UniRule"/>
</dbReference>
<dbReference type="Gene3D" id="2.60.60.30">
    <property type="entry name" value="sav2460 like domains"/>
    <property type="match status" value="1"/>
</dbReference>
<feature type="compositionally biased region" description="Acidic residues" evidence="10">
    <location>
        <begin position="419"/>
        <end position="430"/>
    </location>
</feature>
<dbReference type="CDD" id="cd14014">
    <property type="entry name" value="STKc_PknB_like"/>
    <property type="match status" value="1"/>
</dbReference>
<feature type="binding site" evidence="9">
    <location>
        <position position="39"/>
    </location>
    <ligand>
        <name>ATP</name>
        <dbReference type="ChEBI" id="CHEBI:30616"/>
    </ligand>
</feature>
<dbReference type="PANTHER" id="PTHR43289:SF6">
    <property type="entry name" value="SERINE_THREONINE-PROTEIN KINASE NEKL-3"/>
    <property type="match status" value="1"/>
</dbReference>
<keyword evidence="2" id="KW-0723">Serine/threonine-protein kinase</keyword>
<dbReference type="GO" id="GO:0004674">
    <property type="term" value="F:protein serine/threonine kinase activity"/>
    <property type="evidence" value="ECO:0007669"/>
    <property type="project" value="UniProtKB-KW"/>
</dbReference>
<comment type="catalytic activity">
    <reaction evidence="7">
        <text>L-threonyl-[protein] + ATP = O-phospho-L-threonyl-[protein] + ADP + H(+)</text>
        <dbReference type="Rhea" id="RHEA:46608"/>
        <dbReference type="Rhea" id="RHEA-COMP:11060"/>
        <dbReference type="Rhea" id="RHEA-COMP:11605"/>
        <dbReference type="ChEBI" id="CHEBI:15378"/>
        <dbReference type="ChEBI" id="CHEBI:30013"/>
        <dbReference type="ChEBI" id="CHEBI:30616"/>
        <dbReference type="ChEBI" id="CHEBI:61977"/>
        <dbReference type="ChEBI" id="CHEBI:456216"/>
        <dbReference type="EC" id="2.7.11.1"/>
    </reaction>
</comment>
<evidence type="ECO:0000256" key="7">
    <source>
        <dbReference type="ARBA" id="ARBA00047899"/>
    </source>
</evidence>
<evidence type="ECO:0000313" key="13">
    <source>
        <dbReference type="Proteomes" id="UP000578686"/>
    </source>
</evidence>
<evidence type="ECO:0000259" key="11">
    <source>
        <dbReference type="PROSITE" id="PS50011"/>
    </source>
</evidence>
<protein>
    <recommendedName>
        <fullName evidence="1">non-specific serine/threonine protein kinase</fullName>
        <ecNumber evidence="1">2.7.11.1</ecNumber>
    </recommendedName>
</protein>
<evidence type="ECO:0000256" key="1">
    <source>
        <dbReference type="ARBA" id="ARBA00012513"/>
    </source>
</evidence>
<evidence type="ECO:0000256" key="10">
    <source>
        <dbReference type="SAM" id="MobiDB-lite"/>
    </source>
</evidence>
<dbReference type="Gene3D" id="1.10.510.10">
    <property type="entry name" value="Transferase(Phosphotransferase) domain 1"/>
    <property type="match status" value="1"/>
</dbReference>
<sequence length="547" mass="59000">MDALVLDGRYRIGERLGEGGMGAVWEAVDLRLERHVAVKVMSGVSVRRDPRAKERFDREAKLLAGLASPYVVTVHDAGEATVEDSKLLYLVMERLHGRSLADVIEHALPSLDEVARWAEQICRALSVAHDADVVHRDLKPANVMVCADGLVRVLDFGIAAVLSESADHARLTSTGVVVGTPAYMAPEQIESGSYDARSDLYSLGCMLYELVVGRPPFNSSALYALMRDHVTATPELPSALRPGVPEEWDALILQLLAKSAEDRPVDAAEVARTLRQLPRPAVEDTPDFVPAALDDEAPPGYVPTRVDPRMAMVAPTVPEVPPPPFEPPMPAEPPMPPGPPWLSPGQRCGPYPDTERLMVALGWSLAPETDEAPEVDGSAFAVDADGQVLSDQHFVFYNNVALPSDHDEQGDSIRLENPSVEEGEDGEDGPADATPLHGDGDGEQRFLVEPGRLDADTDRIVFALSLHEAEERGLNMSSLADMTVRVLDADSGAELCGFRLENDAVGDGYGLSLGELYRTPQGWGFHADCAAHPSGLVQIAQVYGVNV</sequence>
<dbReference type="InterPro" id="IPR008271">
    <property type="entry name" value="Ser/Thr_kinase_AS"/>
</dbReference>
<keyword evidence="4 9" id="KW-0547">Nucleotide-binding</keyword>
<evidence type="ECO:0000256" key="2">
    <source>
        <dbReference type="ARBA" id="ARBA00022527"/>
    </source>
</evidence>
<name>A0A7X6I061_9ACTN</name>
<dbReference type="Gene3D" id="3.30.200.20">
    <property type="entry name" value="Phosphorylase Kinase, domain 1"/>
    <property type="match status" value="1"/>
</dbReference>
<dbReference type="InterPro" id="IPR017441">
    <property type="entry name" value="Protein_kinase_ATP_BS"/>
</dbReference>
<keyword evidence="3" id="KW-0808">Transferase</keyword>
<keyword evidence="13" id="KW-1185">Reference proteome</keyword>
<accession>A0A7X6I061</accession>
<dbReference type="FunFam" id="3.30.200.20:FF:000035">
    <property type="entry name" value="Serine/threonine protein kinase Stk1"/>
    <property type="match status" value="1"/>
</dbReference>
<evidence type="ECO:0000313" key="12">
    <source>
        <dbReference type="EMBL" id="NJQ07301.1"/>
    </source>
</evidence>
<evidence type="ECO:0000256" key="8">
    <source>
        <dbReference type="ARBA" id="ARBA00048679"/>
    </source>
</evidence>
<evidence type="ECO:0000256" key="3">
    <source>
        <dbReference type="ARBA" id="ARBA00022679"/>
    </source>
</evidence>
<dbReference type="PROSITE" id="PS50011">
    <property type="entry name" value="PROTEIN_KINASE_DOM"/>
    <property type="match status" value="1"/>
</dbReference>
<evidence type="ECO:0000256" key="9">
    <source>
        <dbReference type="PROSITE-ProRule" id="PRU10141"/>
    </source>
</evidence>
<dbReference type="RefSeq" id="WP_167972177.1">
    <property type="nucleotide sequence ID" value="NZ_JAAVJD010000147.1"/>
</dbReference>
<proteinExistence type="predicted"/>
<dbReference type="Pfam" id="PF00069">
    <property type="entry name" value="Pkinase"/>
    <property type="match status" value="1"/>
</dbReference>
<dbReference type="CDD" id="cd06974">
    <property type="entry name" value="TerD_like"/>
    <property type="match status" value="1"/>
</dbReference>
<keyword evidence="5 12" id="KW-0418">Kinase</keyword>
<dbReference type="Proteomes" id="UP000578686">
    <property type="component" value="Unassembled WGS sequence"/>
</dbReference>
<dbReference type="SUPFAM" id="SSF56112">
    <property type="entry name" value="Protein kinase-like (PK-like)"/>
    <property type="match status" value="1"/>
</dbReference>
<comment type="caution">
    <text evidence="12">The sequence shown here is derived from an EMBL/GenBank/DDBJ whole genome shotgun (WGS) entry which is preliminary data.</text>
</comment>
<dbReference type="AlphaFoldDB" id="A0A7X6I061"/>
<dbReference type="GO" id="GO:0045717">
    <property type="term" value="P:negative regulation of fatty acid biosynthetic process"/>
    <property type="evidence" value="ECO:0007669"/>
    <property type="project" value="UniProtKB-ARBA"/>
</dbReference>
<comment type="catalytic activity">
    <reaction evidence="8">
        <text>L-seryl-[protein] + ATP = O-phospho-L-seryl-[protein] + ADP + H(+)</text>
        <dbReference type="Rhea" id="RHEA:17989"/>
        <dbReference type="Rhea" id="RHEA-COMP:9863"/>
        <dbReference type="Rhea" id="RHEA-COMP:11604"/>
        <dbReference type="ChEBI" id="CHEBI:15378"/>
        <dbReference type="ChEBI" id="CHEBI:29999"/>
        <dbReference type="ChEBI" id="CHEBI:30616"/>
        <dbReference type="ChEBI" id="CHEBI:83421"/>
        <dbReference type="ChEBI" id="CHEBI:456216"/>
        <dbReference type="EC" id="2.7.11.1"/>
    </reaction>
</comment>
<feature type="region of interest" description="Disordered" evidence="10">
    <location>
        <begin position="418"/>
        <end position="442"/>
    </location>
</feature>
<evidence type="ECO:0000256" key="6">
    <source>
        <dbReference type="ARBA" id="ARBA00022840"/>
    </source>
</evidence>
<evidence type="ECO:0000256" key="4">
    <source>
        <dbReference type="ARBA" id="ARBA00022741"/>
    </source>
</evidence>
<keyword evidence="6 9" id="KW-0067">ATP-binding</keyword>
<dbReference type="EC" id="2.7.11.1" evidence="1"/>
<gene>
    <name evidence="12" type="ORF">HCN56_17330</name>
</gene>
<dbReference type="InterPro" id="IPR003325">
    <property type="entry name" value="TerD"/>
</dbReference>
<dbReference type="PROSITE" id="PS00108">
    <property type="entry name" value="PROTEIN_KINASE_ST"/>
    <property type="match status" value="1"/>
</dbReference>